<evidence type="ECO:0000313" key="2">
    <source>
        <dbReference type="Proteomes" id="UP000756132"/>
    </source>
</evidence>
<dbReference type="EMBL" id="CP090168">
    <property type="protein sequence ID" value="UJO18885.1"/>
    <property type="molecule type" value="Genomic_DNA"/>
</dbReference>
<dbReference type="KEGG" id="ffu:CLAFUR5_07655"/>
<sequence length="304" mass="32266">MSDHTAARQAIQTEIAPTLDSNLTLFQDDCGAYQDDRRSADCCRSLGEPGVNETVYCAAPHNPKPPQLCTDPTLLAKCCTSGETPSSSTCTSVDNPAVANFTDFRNRCEAGKTTYCCGFSETFSELRNCVNPDPAVPPLCVAGEPTCCDPNASLNDDTESRCYPLSNVYDLNKWQADCKYDPSNEEAANYTAGNCCDENDSDGYTCYNTAFVLPGAPDPDPPVEPPVPQTPVCPTGRTQFCCPIVLGAVGTLCKQLNPLQTNADAFATACDKSPGLIGSKARCCTTTTALLGGLLAVDCEAVKK</sequence>
<evidence type="ECO:0000313" key="1">
    <source>
        <dbReference type="EMBL" id="UJO18885.1"/>
    </source>
</evidence>
<dbReference type="RefSeq" id="XP_047763251.1">
    <property type="nucleotide sequence ID" value="XM_047906803.1"/>
</dbReference>
<keyword evidence="2" id="KW-1185">Reference proteome</keyword>
<dbReference type="GeneID" id="71987533"/>
<accession>A0A9Q8PAJ5</accession>
<proteinExistence type="predicted"/>
<gene>
    <name evidence="1" type="ORF">CLAFUR5_07655</name>
</gene>
<reference evidence="1" key="2">
    <citation type="journal article" date="2022" name="Microb. Genom.">
        <title>A chromosome-scale genome assembly of the tomato pathogen Cladosporium fulvum reveals a compartmentalized genome architecture and the presence of a dispensable chromosome.</title>
        <authorList>
            <person name="Zaccaron A.Z."/>
            <person name="Chen L.H."/>
            <person name="Samaras A."/>
            <person name="Stergiopoulos I."/>
        </authorList>
    </citation>
    <scope>NUCLEOTIDE SEQUENCE</scope>
    <source>
        <strain evidence="1">Race5_Kim</strain>
    </source>
</reference>
<dbReference type="AlphaFoldDB" id="A0A9Q8PAJ5"/>
<reference evidence="1" key="1">
    <citation type="submission" date="2021-12" db="EMBL/GenBank/DDBJ databases">
        <authorList>
            <person name="Zaccaron A."/>
            <person name="Stergiopoulos I."/>
        </authorList>
    </citation>
    <scope>NUCLEOTIDE SEQUENCE</scope>
    <source>
        <strain evidence="1">Race5_Kim</strain>
    </source>
</reference>
<dbReference type="Proteomes" id="UP000756132">
    <property type="component" value="Chromosome 6"/>
</dbReference>
<organism evidence="1 2">
    <name type="scientific">Passalora fulva</name>
    <name type="common">Tomato leaf mold</name>
    <name type="synonym">Cladosporium fulvum</name>
    <dbReference type="NCBI Taxonomy" id="5499"/>
    <lineage>
        <taxon>Eukaryota</taxon>
        <taxon>Fungi</taxon>
        <taxon>Dikarya</taxon>
        <taxon>Ascomycota</taxon>
        <taxon>Pezizomycotina</taxon>
        <taxon>Dothideomycetes</taxon>
        <taxon>Dothideomycetidae</taxon>
        <taxon>Mycosphaerellales</taxon>
        <taxon>Mycosphaerellaceae</taxon>
        <taxon>Fulvia</taxon>
    </lineage>
</organism>
<name>A0A9Q8PAJ5_PASFU</name>
<protein>
    <submittedName>
        <fullName evidence="1">Uncharacterized protein</fullName>
    </submittedName>
</protein>